<gene>
    <name evidence="11" type="primary">malQ</name>
    <name evidence="11" type="ORF">IAD28_00375</name>
</gene>
<evidence type="ECO:0000256" key="1">
    <source>
        <dbReference type="ARBA" id="ARBA00000439"/>
    </source>
</evidence>
<comment type="caution">
    <text evidence="11">The sequence shown here is derived from an EMBL/GenBank/DDBJ whole genome shotgun (WGS) entry which is preliminary data.</text>
</comment>
<evidence type="ECO:0000256" key="10">
    <source>
        <dbReference type="RuleBase" id="RU361207"/>
    </source>
</evidence>
<dbReference type="PANTHER" id="PTHR32438">
    <property type="entry name" value="4-ALPHA-GLUCANOTRANSFERASE DPE1, CHLOROPLASTIC/AMYLOPLASTIC"/>
    <property type="match status" value="1"/>
</dbReference>
<organism evidence="11 12">
    <name type="scientific">Candidatus Faeciplasma avium</name>
    <dbReference type="NCBI Taxonomy" id="2840798"/>
    <lineage>
        <taxon>Bacteria</taxon>
        <taxon>Bacillati</taxon>
        <taxon>Bacillota</taxon>
        <taxon>Clostridia</taxon>
        <taxon>Eubacteriales</taxon>
        <taxon>Oscillospiraceae</taxon>
        <taxon>Oscillospiraceae incertae sedis</taxon>
        <taxon>Candidatus Faeciplasma</taxon>
    </lineage>
</organism>
<evidence type="ECO:0000313" key="12">
    <source>
        <dbReference type="Proteomes" id="UP000823960"/>
    </source>
</evidence>
<dbReference type="Proteomes" id="UP000823960">
    <property type="component" value="Unassembled WGS sequence"/>
</dbReference>
<dbReference type="EC" id="2.4.1.25" evidence="3 10"/>
<comment type="similarity">
    <text evidence="2 10">Belongs to the disproportionating enzyme family.</text>
</comment>
<evidence type="ECO:0000256" key="5">
    <source>
        <dbReference type="ARBA" id="ARBA00022676"/>
    </source>
</evidence>
<evidence type="ECO:0000256" key="3">
    <source>
        <dbReference type="ARBA" id="ARBA00012560"/>
    </source>
</evidence>
<dbReference type="Pfam" id="PF02446">
    <property type="entry name" value="Glyco_hydro_77"/>
    <property type="match status" value="1"/>
</dbReference>
<sequence>MRNSGILLGIAGLPGDYGIGKLGDKARLFVDFLAASGQKYWQILPLSPTGYGDSPYQSCCCNAGNPYFIDFETLEADGLLEPSEYKNTVFGDNPSYINYGMLYKTVSPTLRIAYSRFKPDYGMEEFARKNSDWVQDYALFMALKDENKGKPWYEWSEPLRMAEQEALACARERLKEDIGFYIFTQYEFYRQWFALKEYANKKGVELIGDMPIYCAYDSVEVWLHPELFELDSKKRPITVAGCPPDNYAKEGQLWGNPIYDWKSMQLNGYNWWVRRIGFATDMVDVLRIDHFRGFAGYYSIPAGDKNALRGKWRKGPGMELFNSCNYWLGRKRIIAEDLGFITPEVGELLEASGYPGMKVLQFAFDPSAKSEYLPCNFETSRCVCYTSTHDSDTAKGWADKLSGESLELFKEYAGVRDKSEIPDAMLRLAWSSVAQTAIAQLQDLLETGNETRINVPGTLGLNWRWRISEDALSDELSKRLLTLGRTYNRLPEK</sequence>
<name>A0A9D1NNX8_9FIRM</name>
<accession>A0A9D1NNX8</accession>
<dbReference type="InterPro" id="IPR003385">
    <property type="entry name" value="Glyco_hydro_77"/>
</dbReference>
<comment type="catalytic activity">
    <reaction evidence="1 10">
        <text>Transfers a segment of a (1-&gt;4)-alpha-D-glucan to a new position in an acceptor, which may be glucose or a (1-&gt;4)-alpha-D-glucan.</text>
        <dbReference type="EC" id="2.4.1.25"/>
    </reaction>
</comment>
<reference evidence="11" key="1">
    <citation type="submission" date="2020-10" db="EMBL/GenBank/DDBJ databases">
        <authorList>
            <person name="Gilroy R."/>
        </authorList>
    </citation>
    <scope>NUCLEOTIDE SEQUENCE</scope>
    <source>
        <strain evidence="11">1370</strain>
    </source>
</reference>
<evidence type="ECO:0000256" key="4">
    <source>
        <dbReference type="ARBA" id="ARBA00020295"/>
    </source>
</evidence>
<dbReference type="GO" id="GO:0005975">
    <property type="term" value="P:carbohydrate metabolic process"/>
    <property type="evidence" value="ECO:0007669"/>
    <property type="project" value="InterPro"/>
</dbReference>
<evidence type="ECO:0000256" key="9">
    <source>
        <dbReference type="ARBA" id="ARBA00031501"/>
    </source>
</evidence>
<keyword evidence="6 10" id="KW-0808">Transferase</keyword>
<evidence type="ECO:0000256" key="7">
    <source>
        <dbReference type="ARBA" id="ARBA00023277"/>
    </source>
</evidence>
<evidence type="ECO:0000256" key="8">
    <source>
        <dbReference type="ARBA" id="ARBA00031423"/>
    </source>
</evidence>
<keyword evidence="5 10" id="KW-0328">Glycosyltransferase</keyword>
<proteinExistence type="inferred from homology"/>
<evidence type="ECO:0000256" key="2">
    <source>
        <dbReference type="ARBA" id="ARBA00005684"/>
    </source>
</evidence>
<dbReference type="AlphaFoldDB" id="A0A9D1NNX8"/>
<evidence type="ECO:0000256" key="6">
    <source>
        <dbReference type="ARBA" id="ARBA00022679"/>
    </source>
</evidence>
<keyword evidence="7 10" id="KW-0119">Carbohydrate metabolism</keyword>
<reference evidence="11" key="2">
    <citation type="journal article" date="2021" name="PeerJ">
        <title>Extensive microbial diversity within the chicken gut microbiome revealed by metagenomics and culture.</title>
        <authorList>
            <person name="Gilroy R."/>
            <person name="Ravi A."/>
            <person name="Getino M."/>
            <person name="Pursley I."/>
            <person name="Horton D.L."/>
            <person name="Alikhan N.F."/>
            <person name="Baker D."/>
            <person name="Gharbi K."/>
            <person name="Hall N."/>
            <person name="Watson M."/>
            <person name="Adriaenssens E.M."/>
            <person name="Foster-Nyarko E."/>
            <person name="Jarju S."/>
            <person name="Secka A."/>
            <person name="Antonio M."/>
            <person name="Oren A."/>
            <person name="Chaudhuri R.R."/>
            <person name="La Ragione R."/>
            <person name="Hildebrand F."/>
            <person name="Pallen M.J."/>
        </authorList>
    </citation>
    <scope>NUCLEOTIDE SEQUENCE</scope>
    <source>
        <strain evidence="11">1370</strain>
    </source>
</reference>
<dbReference type="InterPro" id="IPR017853">
    <property type="entry name" value="GH"/>
</dbReference>
<dbReference type="NCBIfam" id="TIGR00217">
    <property type="entry name" value="malQ"/>
    <property type="match status" value="1"/>
</dbReference>
<dbReference type="NCBIfam" id="NF011080">
    <property type="entry name" value="PRK14508.1-3"/>
    <property type="match status" value="1"/>
</dbReference>
<dbReference type="EMBL" id="DVOL01000005">
    <property type="protein sequence ID" value="HIV10141.1"/>
    <property type="molecule type" value="Genomic_DNA"/>
</dbReference>
<dbReference type="SUPFAM" id="SSF51445">
    <property type="entry name" value="(Trans)glycosidases"/>
    <property type="match status" value="1"/>
</dbReference>
<dbReference type="Gene3D" id="3.20.20.80">
    <property type="entry name" value="Glycosidases"/>
    <property type="match status" value="1"/>
</dbReference>
<dbReference type="PANTHER" id="PTHR32438:SF5">
    <property type="entry name" value="4-ALPHA-GLUCANOTRANSFERASE DPE1, CHLOROPLASTIC_AMYLOPLASTIC"/>
    <property type="match status" value="1"/>
</dbReference>
<dbReference type="GO" id="GO:0004134">
    <property type="term" value="F:4-alpha-glucanotransferase activity"/>
    <property type="evidence" value="ECO:0007669"/>
    <property type="project" value="UniProtKB-EC"/>
</dbReference>
<evidence type="ECO:0000313" key="11">
    <source>
        <dbReference type="EMBL" id="HIV10141.1"/>
    </source>
</evidence>
<protein>
    <recommendedName>
        <fullName evidence="4 10">4-alpha-glucanotransferase</fullName>
        <ecNumber evidence="3 10">2.4.1.25</ecNumber>
    </recommendedName>
    <alternativeName>
        <fullName evidence="8 10">Amylomaltase</fullName>
    </alternativeName>
    <alternativeName>
        <fullName evidence="9 10">Disproportionating enzyme</fullName>
    </alternativeName>
</protein>